<accession>A0A0P0YRN5</accession>
<name>A0A0P0YRN5_KLEPN</name>
<evidence type="ECO:0000313" key="1">
    <source>
        <dbReference type="EMBL" id="BAT23970.1"/>
    </source>
</evidence>
<dbReference type="AlphaFoldDB" id="A0A0P0YRN5"/>
<proteinExistence type="predicted"/>
<gene>
    <name evidence="1" type="primary">wzy</name>
</gene>
<protein>
    <submittedName>
        <fullName evidence="1">O-antigen and lipid-linked capsular repeat unit polymerase</fullName>
    </submittedName>
</protein>
<reference evidence="1" key="2">
    <citation type="journal article" date="2015" name="Sci. Rep.">
        <title>Genetic analysis of capsular polysaccharide synthesis gene clusters in 79 capsular types of Klebsiella spp.</title>
        <authorList>
            <person name="Pan Y.J."/>
            <person name="Lin T.L."/>
            <person name="Chen C.T."/>
            <person name="Chen Y.Y."/>
            <person name="Hsieh P.F."/>
            <person name="Hsu C.R."/>
            <person name="Wu M.C."/>
            <person name="Wang J.T."/>
        </authorList>
    </citation>
    <scope>NUCLEOTIDE SEQUENCE</scope>
    <source>
        <strain evidence="1">MGH 78578</strain>
    </source>
</reference>
<reference evidence="1" key="1">
    <citation type="submission" date="2014-04" db="EMBL/GenBank/DDBJ databases">
        <authorList>
            <person name="Harrison E."/>
        </authorList>
    </citation>
    <scope>NUCLEOTIDE SEQUENCE</scope>
    <source>
        <strain evidence="1">MGH 78578</strain>
    </source>
</reference>
<dbReference type="InterPro" id="IPR049458">
    <property type="entry name" value="EpsG-like"/>
</dbReference>
<dbReference type="Pfam" id="PF14897">
    <property type="entry name" value="EpsG"/>
    <property type="match status" value="1"/>
</dbReference>
<dbReference type="RefSeq" id="WP_015958704.1">
    <property type="nucleotide sequence ID" value="NZ_BILO01000001.1"/>
</dbReference>
<sequence>MIFLFFSFLFFIASFSRSKLIFNSLFLITGGFYVLNFGFGYDWMNYYDSYLNINTPGYDFFFYEPGYLWCMSLFSYFGVDFQIFYGLTVLFIYFSVYKFCIKTKSPAIAFFTLFCFLGFYVFSEGIRQGVAFSICLFALNALRSNLRLRAIVIISVASLFHASSLFTFLYFILLNPGQKSFYRFTITSTTFVALFLFFLYNPSYLSFIPVVGPKFAIYSSMYAWADGGFVDWLLKSRVFFLYIFFLLMLFLFQILQKKNRIYSAISVVYFLTLSRMTPVLLRFGYYLPPVLVLSMDNYLDSKGRDGHFSLFKLAYLSILLIISTMPFWDYTYMKGADYHVNILSSKADIESVINIKCNILNRNEINGVIRRCMW</sequence>
<dbReference type="EMBL" id="AB924589">
    <property type="protein sequence ID" value="BAT23970.1"/>
    <property type="molecule type" value="Genomic_DNA"/>
</dbReference>
<organism evidence="1">
    <name type="scientific">Klebsiella pneumoniae</name>
    <dbReference type="NCBI Taxonomy" id="573"/>
    <lineage>
        <taxon>Bacteria</taxon>
        <taxon>Pseudomonadati</taxon>
        <taxon>Pseudomonadota</taxon>
        <taxon>Gammaproteobacteria</taxon>
        <taxon>Enterobacterales</taxon>
        <taxon>Enterobacteriaceae</taxon>
        <taxon>Klebsiella/Raoultella group</taxon>
        <taxon>Klebsiella</taxon>
        <taxon>Klebsiella pneumoniae complex</taxon>
    </lineage>
</organism>